<name>A0ABR5IPB0_9HYPH</name>
<comment type="caution">
    <text evidence="1">The sequence shown here is derived from an EMBL/GenBank/DDBJ whole genome shotgun (WGS) entry which is preliminary data.</text>
</comment>
<evidence type="ECO:0008006" key="3">
    <source>
        <dbReference type="Google" id="ProtNLM"/>
    </source>
</evidence>
<gene>
    <name evidence="1" type="ORF">AFK20_01640</name>
</gene>
<organism evidence="1 2">
    <name type="scientific">Enhydrobacter aerosaccus</name>
    <dbReference type="NCBI Taxonomy" id="225324"/>
    <lineage>
        <taxon>Bacteria</taxon>
        <taxon>Pseudomonadati</taxon>
        <taxon>Pseudomonadota</taxon>
        <taxon>Alphaproteobacteria</taxon>
        <taxon>Hyphomicrobiales</taxon>
        <taxon>Enhydrobacter</taxon>
    </lineage>
</organism>
<dbReference type="EMBL" id="LGSW01000001">
    <property type="protein sequence ID" value="KND22826.1"/>
    <property type="molecule type" value="Genomic_DNA"/>
</dbReference>
<dbReference type="Proteomes" id="UP000053900">
    <property type="component" value="Unassembled WGS sequence"/>
</dbReference>
<protein>
    <recommendedName>
        <fullName evidence="3">YD repeat-containing protein</fullName>
    </recommendedName>
</protein>
<keyword evidence="2" id="KW-1185">Reference proteome</keyword>
<evidence type="ECO:0000313" key="1">
    <source>
        <dbReference type="EMBL" id="KND22826.1"/>
    </source>
</evidence>
<sequence length="317" mass="34158">MQANMGMAGEFRVVVKRVDGSTKIDTGYQKNLILNQGLDFFGGNNGSDMMAYCVIGSGNSQPVYTQNKLDTAIAGVSGADFSTKNNYNASTDGNLYKTNRVRKYSFSGLNNTNISELGLASTYSATTTYFLCTRALIKDSQGNPTTITVLSGEVLEIYYKVWAVYDITDKTGQINLLDGAGGSVAYNYQFKLANVGNSSYYLSQFNNVSPASSVGKYQSVCSGDLSAITASPTNKLAEISNSTMQSYVASSYKRIALLPFAVNEANGSIRTVVLDAKIGCWQIRFGSVANDSPITKTNTQTLTIPIEISWGRYEGAL</sequence>
<evidence type="ECO:0000313" key="2">
    <source>
        <dbReference type="Proteomes" id="UP000053900"/>
    </source>
</evidence>
<accession>A0ABR5IPB0</accession>
<reference evidence="1 2" key="1">
    <citation type="submission" date="2015-07" db="EMBL/GenBank/DDBJ databases">
        <title>Draft genome of Enhydrobacter aerosaccus.</title>
        <authorList>
            <person name="Wang X."/>
        </authorList>
    </citation>
    <scope>NUCLEOTIDE SEQUENCE [LARGE SCALE GENOMIC DNA]</scope>
    <source>
        <strain evidence="1 2">CGMCC9176</strain>
    </source>
</reference>
<proteinExistence type="predicted"/>